<evidence type="ECO:0000256" key="7">
    <source>
        <dbReference type="ARBA" id="ARBA00022801"/>
    </source>
</evidence>
<evidence type="ECO:0000256" key="13">
    <source>
        <dbReference type="ARBA" id="ARBA00049390"/>
    </source>
</evidence>
<dbReference type="GO" id="GO:0005524">
    <property type="term" value="F:ATP binding"/>
    <property type="evidence" value="ECO:0007669"/>
    <property type="project" value="UniProtKB-KW"/>
</dbReference>
<dbReference type="Pfam" id="PF18141">
    <property type="entry name" value="UPF1_1B_dom"/>
    <property type="match status" value="1"/>
</dbReference>
<gene>
    <name evidence="18" type="ORF">BATDEDRAFT_35814</name>
</gene>
<dbReference type="AlphaFoldDB" id="F4P9D9"/>
<evidence type="ECO:0000256" key="5">
    <source>
        <dbReference type="ARBA" id="ARBA00022741"/>
    </source>
</evidence>
<feature type="region of interest" description="CC/SHH/C" evidence="15">
    <location>
        <begin position="148"/>
        <end position="176"/>
    </location>
</feature>
<evidence type="ECO:0000256" key="1">
    <source>
        <dbReference type="ARBA" id="ARBA00004496"/>
    </source>
</evidence>
<dbReference type="SMART" id="SM00382">
    <property type="entry name" value="AAA"/>
    <property type="match status" value="1"/>
</dbReference>
<organism evidence="18 19">
    <name type="scientific">Batrachochytrium dendrobatidis (strain JAM81 / FGSC 10211)</name>
    <name type="common">Frog chytrid fungus</name>
    <dbReference type="NCBI Taxonomy" id="684364"/>
    <lineage>
        <taxon>Eukaryota</taxon>
        <taxon>Fungi</taxon>
        <taxon>Fungi incertae sedis</taxon>
        <taxon>Chytridiomycota</taxon>
        <taxon>Chytridiomycota incertae sedis</taxon>
        <taxon>Chytridiomycetes</taxon>
        <taxon>Rhizophydiales</taxon>
        <taxon>Rhizophydiales incertae sedis</taxon>
        <taxon>Batrachochytrium</taxon>
    </lineage>
</organism>
<dbReference type="InterPro" id="IPR045055">
    <property type="entry name" value="DNA2/NAM7-like"/>
</dbReference>
<dbReference type="Gene3D" id="3.40.50.300">
    <property type="entry name" value="P-loop containing nucleotide triphosphate hydrolases"/>
    <property type="match status" value="2"/>
</dbReference>
<dbReference type="InterPro" id="IPR041677">
    <property type="entry name" value="DNA2/NAM7_AAA_11"/>
</dbReference>
<comment type="catalytic activity">
    <reaction evidence="13">
        <text>ATP + H2O = ADP + phosphate + H(+)</text>
        <dbReference type="Rhea" id="RHEA:13065"/>
        <dbReference type="ChEBI" id="CHEBI:15377"/>
        <dbReference type="ChEBI" id="CHEBI:15378"/>
        <dbReference type="ChEBI" id="CHEBI:30616"/>
        <dbReference type="ChEBI" id="CHEBI:43474"/>
        <dbReference type="ChEBI" id="CHEBI:456216"/>
        <dbReference type="EC" id="3.6.4.13"/>
    </reaction>
    <physiologicalReaction direction="left-to-right" evidence="13">
        <dbReference type="Rhea" id="RHEA:13066"/>
    </physiologicalReaction>
</comment>
<accession>F4P9D9</accession>
<dbReference type="CDD" id="cd21407">
    <property type="entry name" value="1B_UPF1-like"/>
    <property type="match status" value="1"/>
</dbReference>
<evidence type="ECO:0000256" key="9">
    <source>
        <dbReference type="ARBA" id="ARBA00022833"/>
    </source>
</evidence>
<reference evidence="18 19" key="1">
    <citation type="submission" date="2009-12" db="EMBL/GenBank/DDBJ databases">
        <title>The draft genome of Batrachochytrium dendrobatidis.</title>
        <authorList>
            <consortium name="US DOE Joint Genome Institute (JGI-PGF)"/>
            <person name="Kuo A."/>
            <person name="Salamov A."/>
            <person name="Schmutz J."/>
            <person name="Lucas S."/>
            <person name="Pitluck S."/>
            <person name="Rosenblum E."/>
            <person name="Stajich J."/>
            <person name="Eisen M."/>
            <person name="Grigoriev I.V."/>
        </authorList>
    </citation>
    <scope>NUCLEOTIDE SEQUENCE [LARGE SCALE GENOMIC DNA]</scope>
    <source>
        <strain evidence="19">JAM81 / FGSC 10211</strain>
    </source>
</reference>
<dbReference type="SUPFAM" id="SSF52540">
    <property type="entry name" value="P-loop containing nucleoside triphosphate hydrolases"/>
    <property type="match status" value="1"/>
</dbReference>
<dbReference type="Pfam" id="PF13086">
    <property type="entry name" value="AAA_11"/>
    <property type="match status" value="1"/>
</dbReference>
<dbReference type="GO" id="GO:0003678">
    <property type="term" value="F:DNA helicase activity"/>
    <property type="evidence" value="ECO:0007669"/>
    <property type="project" value="UniProtKB-EC"/>
</dbReference>
<evidence type="ECO:0000256" key="2">
    <source>
        <dbReference type="ARBA" id="ARBA00007913"/>
    </source>
</evidence>
<keyword evidence="5" id="KW-0547">Nucleotide-binding</keyword>
<dbReference type="CDD" id="cd18808">
    <property type="entry name" value="SF1_C_Upf1"/>
    <property type="match status" value="1"/>
</dbReference>
<evidence type="ECO:0000259" key="17">
    <source>
        <dbReference type="PROSITE" id="PS51997"/>
    </source>
</evidence>
<dbReference type="OrthoDB" id="6513042at2759"/>
<feature type="domain" description="Upf1" evidence="17">
    <location>
        <begin position="126"/>
        <end position="283"/>
    </location>
</feature>
<keyword evidence="3" id="KW-0963">Cytoplasm</keyword>
<feature type="compositionally biased region" description="Polar residues" evidence="16">
    <location>
        <begin position="964"/>
        <end position="982"/>
    </location>
</feature>
<evidence type="ECO:0000256" key="3">
    <source>
        <dbReference type="ARBA" id="ARBA00022490"/>
    </source>
</evidence>
<keyword evidence="6 15" id="KW-0863">Zinc-finger</keyword>
<feature type="compositionally biased region" description="Basic residues" evidence="16">
    <location>
        <begin position="72"/>
        <end position="84"/>
    </location>
</feature>
<feature type="compositionally biased region" description="Polar residues" evidence="16">
    <location>
        <begin position="943"/>
        <end position="952"/>
    </location>
</feature>
<comment type="function">
    <text evidence="14">RNA-dependent helicase required for nonsense-mediated decay (NMD) of aberrant mRNAs containing premature stop codons and modulates the expression level of normal mRNAs. Also capable of unwinding double-stranded DNA and translocating on single-stranded DNA.</text>
</comment>
<keyword evidence="7" id="KW-0378">Hydrolase</keyword>
<dbReference type="Gene3D" id="2.40.30.230">
    <property type="match status" value="1"/>
</dbReference>
<evidence type="ECO:0000256" key="14">
    <source>
        <dbReference type="ARBA" id="ARBA00055561"/>
    </source>
</evidence>
<dbReference type="InterPro" id="IPR041679">
    <property type="entry name" value="DNA2/NAM7-like_C"/>
</dbReference>
<evidence type="ECO:0000313" key="19">
    <source>
        <dbReference type="Proteomes" id="UP000007241"/>
    </source>
</evidence>
<sequence>MSSQQPLDLLEFQDTQGSQYDYDDYVVASQLSLPPTTTSNINGQMTSTGMDSLHDISQDYPLSLSSQSNHHGLVHPHSHGHAKHPNGTNIDTEISLGFYDPDFDLADDSVLEFNHPEQDQDQSETAAELPSHACSYCGIHNVSTVVRCLTCSKWFCNARGQSNGSHIINHLVRARHKEVSLHSESALGDTILECYNCGCRNIFLLGFIPAKSDTVVVLLCRQPCASTPSNKDANWDLAQWMPLIEDRSLLSWIVKVPSEQEQVRARHITGQQMVKLEDVWKYNALATVADLDRPGVDDDPLSVLLKYDDAYQYQNIFGPLVKMEADDDRRMKESQTQEDVVVRWDMGLNMKRIANFPLPKLELGDIRLAVGDELLLKYHGELHAKWEGAGHVIKIPNNISDEVSMELKHDDRAPVECTHNFTVDFVWKSTSFDRMQNAMKTFALDENSVSAYIYHRLLGHDVDPQVLKVTLPKRINAPNLPELNHSQATAVKSVLSKPLSLIQGPPGTGKTVTSATIVYHLANMNKGQVLVCAPSNVAVDHLTSKIHKTGLKVVRVTAKSREALESSVSFLSLSEQVKNLDTDRQLQKLIRLKNELGELSSQDEKKYKYLFRKAEREILEHADVICTTCMGAGDSRLSKFSFRSVLVDEATQACEPECLIPLVLGSKQVVLVGDHQQLGPVVQHKKASKAGLSQSLFERLIILGLRPIRLQVQYRMHPCLSEFPSNMFYEGSLQNGVTVQERIRPEIDFPWPVHETPMIFYGSFGQEEIAASGKSYLNRTEAAYVEKVVTKFLKAGVTPAQIGIVTPYEGQRAYVVQHMQFNGSLKKELYKEIEVASVDSFQGREKDYIIVTCVRSNENQGIGFLVDPRRLNVALTRAKYGLVIVGNPKVLAKHPLWYQLLMTFREHSCLVEGHLHNLKPLMTQFQKPRRGYSNADKQRKYSQDTSQSPYALGTTYTRSSLSAGNGNLVSNGNTSNSTSKFSSAHHDPNAFIDPSRMLSQSQPMMPLIPSQQRSQLTQDMGPMTPATMLSSASQSMSELFISHGAGLVGSLLSQTESSTTNGFLQDASASNSQRYGGGSTLSQYDRLHFEDTDDDYKTQSDVYLSQYESGLKSQGFTQY</sequence>
<evidence type="ECO:0000256" key="8">
    <source>
        <dbReference type="ARBA" id="ARBA00022806"/>
    </source>
</evidence>
<dbReference type="GO" id="GO:0000184">
    <property type="term" value="P:nuclear-transcribed mRNA catabolic process, nonsense-mediated decay"/>
    <property type="evidence" value="ECO:0000318"/>
    <property type="project" value="GO_Central"/>
</dbReference>
<dbReference type="InterPro" id="IPR018999">
    <property type="entry name" value="UPF1_CH/ZBD"/>
</dbReference>
<protein>
    <recommendedName>
        <fullName evidence="17">Upf1 domain-containing protein</fullName>
    </recommendedName>
</protein>
<evidence type="ECO:0000256" key="10">
    <source>
        <dbReference type="ARBA" id="ARBA00022840"/>
    </source>
</evidence>
<feature type="region of interest" description="C4" evidence="15">
    <location>
        <begin position="194"/>
        <end position="224"/>
    </location>
</feature>
<dbReference type="GO" id="GO:0016787">
    <property type="term" value="F:hydrolase activity"/>
    <property type="evidence" value="ECO:0007669"/>
    <property type="project" value="UniProtKB-KW"/>
</dbReference>
<feature type="region of interest" description="Disordered" evidence="16">
    <location>
        <begin position="926"/>
        <end position="952"/>
    </location>
</feature>
<dbReference type="PANTHER" id="PTHR10887:SF364">
    <property type="entry name" value="REGULATOR OF NONSENSE TRANSCRIPTS 1"/>
    <property type="match status" value="1"/>
</dbReference>
<evidence type="ECO:0000256" key="12">
    <source>
        <dbReference type="ARBA" id="ARBA00048432"/>
    </source>
</evidence>
<dbReference type="GO" id="GO:0003723">
    <property type="term" value="F:RNA binding"/>
    <property type="evidence" value="ECO:0000318"/>
    <property type="project" value="GO_Central"/>
</dbReference>
<keyword evidence="9 15" id="KW-0862">Zinc</keyword>
<dbReference type="FunCoup" id="F4P9D9">
    <property type="interactions" value="928"/>
</dbReference>
<dbReference type="Pfam" id="PF13087">
    <property type="entry name" value="AAA_12"/>
    <property type="match status" value="1"/>
</dbReference>
<dbReference type="GO" id="GO:0005737">
    <property type="term" value="C:cytoplasm"/>
    <property type="evidence" value="ECO:0000318"/>
    <property type="project" value="GO_Central"/>
</dbReference>
<dbReference type="Proteomes" id="UP000007241">
    <property type="component" value="Unassembled WGS sequence"/>
</dbReference>
<keyword evidence="11" id="KW-0866">Nonsense-mediated mRNA decay</keyword>
<dbReference type="InterPro" id="IPR040812">
    <property type="entry name" value="UPF1_1B_dom"/>
</dbReference>
<evidence type="ECO:0000256" key="15">
    <source>
        <dbReference type="PROSITE-ProRule" id="PRU01341"/>
    </source>
</evidence>
<dbReference type="Pfam" id="PF09416">
    <property type="entry name" value="UPF1_Zn_bind"/>
    <property type="match status" value="1"/>
</dbReference>
<dbReference type="InterPro" id="IPR027417">
    <property type="entry name" value="P-loop_NTPase"/>
</dbReference>
<dbReference type="InterPro" id="IPR047187">
    <property type="entry name" value="SF1_C_Upf1"/>
</dbReference>
<keyword evidence="19" id="KW-1185">Reference proteome</keyword>
<dbReference type="CDD" id="cd21400">
    <property type="entry name" value="ZBD_UPF1-like"/>
    <property type="match status" value="1"/>
</dbReference>
<dbReference type="PANTHER" id="PTHR10887">
    <property type="entry name" value="DNA2/NAM7 HELICASE FAMILY"/>
    <property type="match status" value="1"/>
</dbReference>
<name>F4P9D9_BATDJ</name>
<evidence type="ECO:0000313" key="18">
    <source>
        <dbReference type="EMBL" id="EGF78209.1"/>
    </source>
</evidence>
<keyword evidence="8" id="KW-0347">Helicase</keyword>
<dbReference type="InParanoid" id="F4P9D9"/>
<feature type="region of interest" description="C3H" evidence="15">
    <location>
        <begin position="134"/>
        <end position="166"/>
    </location>
</feature>
<comment type="catalytic activity">
    <reaction evidence="12">
        <text>ATP + H2O = ADP + phosphate + H(+)</text>
        <dbReference type="Rhea" id="RHEA:13065"/>
        <dbReference type="ChEBI" id="CHEBI:15377"/>
        <dbReference type="ChEBI" id="CHEBI:15378"/>
        <dbReference type="ChEBI" id="CHEBI:30616"/>
        <dbReference type="ChEBI" id="CHEBI:43474"/>
        <dbReference type="ChEBI" id="CHEBI:456216"/>
        <dbReference type="EC" id="3.6.4.12"/>
    </reaction>
    <physiologicalReaction direction="left-to-right" evidence="12">
        <dbReference type="Rhea" id="RHEA:13066"/>
    </physiologicalReaction>
</comment>
<dbReference type="HOGENOM" id="CLU_001666_4_1_1"/>
<dbReference type="GeneID" id="18240886"/>
<evidence type="ECO:0000256" key="4">
    <source>
        <dbReference type="ARBA" id="ARBA00022723"/>
    </source>
</evidence>
<dbReference type="STRING" id="684364.F4P9D9"/>
<evidence type="ECO:0000256" key="16">
    <source>
        <dbReference type="SAM" id="MobiDB-lite"/>
    </source>
</evidence>
<dbReference type="EMBL" id="GL882889">
    <property type="protein sequence ID" value="EGF78209.1"/>
    <property type="molecule type" value="Genomic_DNA"/>
</dbReference>
<keyword evidence="4 15" id="KW-0479">Metal-binding</keyword>
<dbReference type="FunFam" id="3.40.50.300:FF:000097">
    <property type="entry name" value="Regulator of nonsense transcripts 1"/>
    <property type="match status" value="1"/>
</dbReference>
<proteinExistence type="inferred from homology"/>
<evidence type="ECO:0000256" key="6">
    <source>
        <dbReference type="ARBA" id="ARBA00022771"/>
    </source>
</evidence>
<keyword evidence="10" id="KW-0067">ATP-binding</keyword>
<comment type="similarity">
    <text evidence="2">Belongs to the DNA2/NAM7 helicase family.</text>
</comment>
<evidence type="ECO:0000256" key="11">
    <source>
        <dbReference type="ARBA" id="ARBA00023161"/>
    </source>
</evidence>
<dbReference type="InterPro" id="IPR003593">
    <property type="entry name" value="AAA+_ATPase"/>
</dbReference>
<comment type="subcellular location">
    <subcellularLocation>
        <location evidence="1">Cytoplasm</location>
    </subcellularLocation>
</comment>
<feature type="region of interest" description="Disordered" evidence="16">
    <location>
        <begin position="964"/>
        <end position="996"/>
    </location>
</feature>
<dbReference type="GO" id="GO:0003724">
    <property type="term" value="F:RNA helicase activity"/>
    <property type="evidence" value="ECO:0000318"/>
    <property type="project" value="GO_Central"/>
</dbReference>
<dbReference type="GO" id="GO:0008270">
    <property type="term" value="F:zinc ion binding"/>
    <property type="evidence" value="ECO:0007669"/>
    <property type="project" value="UniProtKB-UniRule"/>
</dbReference>
<dbReference type="CDD" id="cd18039">
    <property type="entry name" value="DEXXQc_UPF1"/>
    <property type="match status" value="1"/>
</dbReference>
<feature type="region of interest" description="Disordered" evidence="16">
    <location>
        <begin position="65"/>
        <end position="89"/>
    </location>
</feature>
<dbReference type="PROSITE" id="PS51997">
    <property type="entry name" value="UPF1_CH_RICH"/>
    <property type="match status" value="1"/>
</dbReference>
<dbReference type="OMA" id="QYMQMNG"/>
<dbReference type="Gene3D" id="6.10.140.1240">
    <property type="match status" value="1"/>
</dbReference>
<dbReference type="RefSeq" id="XP_006681166.1">
    <property type="nucleotide sequence ID" value="XM_006681103.1"/>
</dbReference>